<feature type="transmembrane region" description="Helical" evidence="8">
    <location>
        <begin position="20"/>
        <end position="41"/>
    </location>
</feature>
<dbReference type="PANTHER" id="PTHR30477">
    <property type="entry name" value="ABC-TRANSPORTER METAL-BINDING PROTEIN"/>
    <property type="match status" value="1"/>
</dbReference>
<dbReference type="PANTHER" id="PTHR30477:SF0">
    <property type="entry name" value="METAL TRANSPORT SYSTEM MEMBRANE PROTEIN TM_0125-RELATED"/>
    <property type="match status" value="1"/>
</dbReference>
<evidence type="ECO:0000256" key="8">
    <source>
        <dbReference type="SAM" id="Phobius"/>
    </source>
</evidence>
<accession>A0A940PYG7</accession>
<evidence type="ECO:0000256" key="5">
    <source>
        <dbReference type="ARBA" id="ARBA00023136"/>
    </source>
</evidence>
<evidence type="ECO:0000256" key="7">
    <source>
        <dbReference type="SAM" id="MobiDB-lite"/>
    </source>
</evidence>
<feature type="transmembrane region" description="Helical" evidence="8">
    <location>
        <begin position="98"/>
        <end position="117"/>
    </location>
</feature>
<comment type="subcellular location">
    <subcellularLocation>
        <location evidence="6">Cell membrane</location>
        <topology evidence="6">Multi-pass membrane protein</topology>
    </subcellularLocation>
    <subcellularLocation>
        <location evidence="1">Membrane</location>
        <topology evidence="1">Multi-pass membrane protein</topology>
    </subcellularLocation>
</comment>
<proteinExistence type="inferred from homology"/>
<dbReference type="Gene3D" id="1.10.3470.10">
    <property type="entry name" value="ABC transporter involved in vitamin B12 uptake, BtuC"/>
    <property type="match status" value="1"/>
</dbReference>
<dbReference type="GO" id="GO:0043190">
    <property type="term" value="C:ATP-binding cassette (ABC) transporter complex"/>
    <property type="evidence" value="ECO:0007669"/>
    <property type="project" value="InterPro"/>
</dbReference>
<dbReference type="RefSeq" id="WP_342452129.1">
    <property type="nucleotide sequence ID" value="NZ_JAFIDA010000001.1"/>
</dbReference>
<dbReference type="AlphaFoldDB" id="A0A940PYG7"/>
<evidence type="ECO:0000313" key="10">
    <source>
        <dbReference type="Proteomes" id="UP000675163"/>
    </source>
</evidence>
<feature type="transmembrane region" description="Helical" evidence="8">
    <location>
        <begin position="73"/>
        <end position="91"/>
    </location>
</feature>
<evidence type="ECO:0000256" key="3">
    <source>
        <dbReference type="ARBA" id="ARBA00022692"/>
    </source>
</evidence>
<sequence length="326" mass="33711">MQLIQLADLGPFSFFALPFMWRALVTIALLAVASGVVGLFVSFRDLEFVSDGLVHAVLPGLVIGAAFGGTDAVLPGALAAALIAAVLFTLLERRGIDADSAIAVVLTGLFSLGVVLVSRQDGYVSQLQELLFGRLLTVTSTQLWQIAIVAVLAVAVIVVTGRAQLFRAFDRVGSEAAGFSVLRTDLALSVAVALLVVAGVQALGVLMVIALTVVPMAVARLVTRRFAWLVPIAILTPLIAGITGLTLAFDWSVRLGATVSPGAVVVLILVALYAVAVAARLLTGAAVRKATPLKARPGNAQPGKVQPGSAQPGRSHSARDQSGERA</sequence>
<comment type="similarity">
    <text evidence="2 6">Belongs to the ABC-3 integral membrane protein family.</text>
</comment>
<evidence type="ECO:0000256" key="6">
    <source>
        <dbReference type="RuleBase" id="RU003943"/>
    </source>
</evidence>
<reference evidence="9" key="1">
    <citation type="submission" date="2021-02" db="EMBL/GenBank/DDBJ databases">
        <title>Sequencing the genomes of 1000 actinobacteria strains.</title>
        <authorList>
            <person name="Klenk H.-P."/>
        </authorList>
    </citation>
    <scope>NUCLEOTIDE SEQUENCE</scope>
    <source>
        <strain evidence="9">DSM 22850</strain>
    </source>
</reference>
<keyword evidence="3 6" id="KW-0812">Transmembrane</keyword>
<organism evidence="9 10">
    <name type="scientific">Leucobacter exalbidus</name>
    <dbReference type="NCBI Taxonomy" id="662960"/>
    <lineage>
        <taxon>Bacteria</taxon>
        <taxon>Bacillati</taxon>
        <taxon>Actinomycetota</taxon>
        <taxon>Actinomycetes</taxon>
        <taxon>Micrococcales</taxon>
        <taxon>Microbacteriaceae</taxon>
        <taxon>Leucobacter</taxon>
    </lineage>
</organism>
<dbReference type="GO" id="GO:0055085">
    <property type="term" value="P:transmembrane transport"/>
    <property type="evidence" value="ECO:0007669"/>
    <property type="project" value="InterPro"/>
</dbReference>
<keyword evidence="6" id="KW-0813">Transport</keyword>
<feature type="transmembrane region" description="Helical" evidence="8">
    <location>
        <begin position="143"/>
        <end position="165"/>
    </location>
</feature>
<dbReference type="Pfam" id="PF00950">
    <property type="entry name" value="ABC-3"/>
    <property type="match status" value="1"/>
</dbReference>
<keyword evidence="4 8" id="KW-1133">Transmembrane helix</keyword>
<dbReference type="InterPro" id="IPR037294">
    <property type="entry name" value="ABC_BtuC-like"/>
</dbReference>
<gene>
    <name evidence="9" type="ORF">JOF28_001688</name>
</gene>
<evidence type="ECO:0000256" key="1">
    <source>
        <dbReference type="ARBA" id="ARBA00004141"/>
    </source>
</evidence>
<dbReference type="InterPro" id="IPR001626">
    <property type="entry name" value="ABC_TroCD"/>
</dbReference>
<keyword evidence="10" id="KW-1185">Reference proteome</keyword>
<feature type="transmembrane region" description="Helical" evidence="8">
    <location>
        <begin position="261"/>
        <end position="282"/>
    </location>
</feature>
<name>A0A940PYG7_9MICO</name>
<evidence type="ECO:0000256" key="2">
    <source>
        <dbReference type="ARBA" id="ARBA00008034"/>
    </source>
</evidence>
<comment type="caution">
    <text evidence="9">The sequence shown here is derived from an EMBL/GenBank/DDBJ whole genome shotgun (WGS) entry which is preliminary data.</text>
</comment>
<dbReference type="SUPFAM" id="SSF81345">
    <property type="entry name" value="ABC transporter involved in vitamin B12 uptake, BtuC"/>
    <property type="match status" value="1"/>
</dbReference>
<feature type="transmembrane region" description="Helical" evidence="8">
    <location>
        <begin position="48"/>
        <end position="67"/>
    </location>
</feature>
<feature type="compositionally biased region" description="Basic and acidic residues" evidence="7">
    <location>
        <begin position="317"/>
        <end position="326"/>
    </location>
</feature>
<dbReference type="Proteomes" id="UP000675163">
    <property type="component" value="Unassembled WGS sequence"/>
</dbReference>
<dbReference type="EMBL" id="JAFIDA010000001">
    <property type="protein sequence ID" value="MBP1326456.1"/>
    <property type="molecule type" value="Genomic_DNA"/>
</dbReference>
<protein>
    <submittedName>
        <fullName evidence="9">Manganese/iron transport system permease protein</fullName>
    </submittedName>
</protein>
<feature type="region of interest" description="Disordered" evidence="7">
    <location>
        <begin position="293"/>
        <end position="326"/>
    </location>
</feature>
<evidence type="ECO:0000256" key="4">
    <source>
        <dbReference type="ARBA" id="ARBA00022989"/>
    </source>
</evidence>
<evidence type="ECO:0000313" key="9">
    <source>
        <dbReference type="EMBL" id="MBP1326456.1"/>
    </source>
</evidence>
<feature type="transmembrane region" description="Helical" evidence="8">
    <location>
        <begin position="226"/>
        <end position="249"/>
    </location>
</feature>
<keyword evidence="5 8" id="KW-0472">Membrane</keyword>
<feature type="transmembrane region" description="Helical" evidence="8">
    <location>
        <begin position="186"/>
        <end position="214"/>
    </location>
</feature>